<protein>
    <submittedName>
        <fullName evidence="1">DUF6230 family protein</fullName>
    </submittedName>
</protein>
<keyword evidence="2" id="KW-1185">Reference proteome</keyword>
<gene>
    <name evidence="1" type="ORF">VXC91_42465</name>
</gene>
<organism evidence="1 2">
    <name type="scientific">Streptomyces chiangmaiensis</name>
    <dbReference type="NCBI Taxonomy" id="766497"/>
    <lineage>
        <taxon>Bacteria</taxon>
        <taxon>Bacillati</taxon>
        <taxon>Actinomycetota</taxon>
        <taxon>Actinomycetes</taxon>
        <taxon>Kitasatosporales</taxon>
        <taxon>Streptomycetaceae</taxon>
        <taxon>Streptomyces</taxon>
    </lineage>
</organism>
<dbReference type="InterPro" id="IPR046198">
    <property type="entry name" value="DUF6230"/>
</dbReference>
<name>A0ABU7FZ14_9ACTN</name>
<reference evidence="1" key="1">
    <citation type="submission" date="2024-01" db="EMBL/GenBank/DDBJ databases">
        <title>First draft genome sequence data of TA4-1, the type strain of Gram-positive actinobacterium Streptomyces chiangmaiensis.</title>
        <authorList>
            <person name="Yasawong M."/>
            <person name="Nantapong N."/>
        </authorList>
    </citation>
    <scope>NUCLEOTIDE SEQUENCE</scope>
    <source>
        <strain evidence="1">TA4-1</strain>
    </source>
</reference>
<proteinExistence type="predicted"/>
<accession>A0ABU7FZ14</accession>
<dbReference type="Proteomes" id="UP001333996">
    <property type="component" value="Unassembled WGS sequence"/>
</dbReference>
<dbReference type="EMBL" id="JAYWVC010000365">
    <property type="protein sequence ID" value="MED7828354.1"/>
    <property type="molecule type" value="Genomic_DNA"/>
</dbReference>
<dbReference type="RefSeq" id="WP_329512699.1">
    <property type="nucleotide sequence ID" value="NZ_BAAAYZ010000038.1"/>
</dbReference>
<evidence type="ECO:0000313" key="2">
    <source>
        <dbReference type="Proteomes" id="UP001333996"/>
    </source>
</evidence>
<dbReference type="Pfam" id="PF19741">
    <property type="entry name" value="DUF6230"/>
    <property type="match status" value="1"/>
</dbReference>
<comment type="caution">
    <text evidence="1">The sequence shown here is derived from an EMBL/GenBank/DDBJ whole genome shotgun (WGS) entry which is preliminary data.</text>
</comment>
<sequence length="207" mass="21686">MLHRSGRTCWRRFAAVLVPSLAAVAALGIGMAQGALAASFFISGQRFQVAADTLRAGGLSIYPMVDVTRKGTLVPVVVLGFRHAQIGGLCLSVVIDVPLLGPFTLLLTGGDGRRVEAANLFIDATSVVAVQADTDDIDIGVAAGAVTKGPVNPKDRNSRWFDPDVFAQQAQSVVLSDVRVISVAVSAGTLNVPNLALHIKQGSHRCF</sequence>
<evidence type="ECO:0000313" key="1">
    <source>
        <dbReference type="EMBL" id="MED7828354.1"/>
    </source>
</evidence>